<accession>A0ABN9WMH2</accession>
<keyword evidence="3" id="KW-1185">Reference proteome</keyword>
<evidence type="ECO:0000256" key="1">
    <source>
        <dbReference type="SAM" id="Coils"/>
    </source>
</evidence>
<proteinExistence type="predicted"/>
<evidence type="ECO:0000313" key="2">
    <source>
        <dbReference type="EMBL" id="CAK0887810.1"/>
    </source>
</evidence>
<reference evidence="2" key="1">
    <citation type="submission" date="2023-10" db="EMBL/GenBank/DDBJ databases">
        <authorList>
            <person name="Chen Y."/>
            <person name="Shah S."/>
            <person name="Dougan E. K."/>
            <person name="Thang M."/>
            <person name="Chan C."/>
        </authorList>
    </citation>
    <scope>NUCLEOTIDE SEQUENCE [LARGE SCALE GENOMIC DNA]</scope>
</reference>
<sequence length="154" mass="17087">MGCSHELSPNARFSPDFGGGVMQMIEQIIADAKSMESATVRDEEDAQKAYEDFVKETNSSLEAKGAEIINKSEEKAKAEAELVETKDTEAMESALLELEQLSNYNAQLHQSCDFVLKNFDLRQTGRDEDPEIEALRQAKAILSGADFSEFLQMA</sequence>
<dbReference type="EMBL" id="CAUYUJ010018990">
    <property type="protein sequence ID" value="CAK0887810.1"/>
    <property type="molecule type" value="Genomic_DNA"/>
</dbReference>
<feature type="coiled-coil region" evidence="1">
    <location>
        <begin position="61"/>
        <end position="88"/>
    </location>
</feature>
<dbReference type="Proteomes" id="UP001189429">
    <property type="component" value="Unassembled WGS sequence"/>
</dbReference>
<protein>
    <submittedName>
        <fullName evidence="2">Uncharacterized protein</fullName>
    </submittedName>
</protein>
<organism evidence="2 3">
    <name type="scientific">Prorocentrum cordatum</name>
    <dbReference type="NCBI Taxonomy" id="2364126"/>
    <lineage>
        <taxon>Eukaryota</taxon>
        <taxon>Sar</taxon>
        <taxon>Alveolata</taxon>
        <taxon>Dinophyceae</taxon>
        <taxon>Prorocentrales</taxon>
        <taxon>Prorocentraceae</taxon>
        <taxon>Prorocentrum</taxon>
    </lineage>
</organism>
<comment type="caution">
    <text evidence="2">The sequence shown here is derived from an EMBL/GenBank/DDBJ whole genome shotgun (WGS) entry which is preliminary data.</text>
</comment>
<name>A0ABN9WMH2_9DINO</name>
<keyword evidence="1" id="KW-0175">Coiled coil</keyword>
<evidence type="ECO:0000313" key="3">
    <source>
        <dbReference type="Proteomes" id="UP001189429"/>
    </source>
</evidence>
<gene>
    <name evidence="2" type="ORF">PCOR1329_LOCUS68770</name>
</gene>